<evidence type="ECO:0000256" key="7">
    <source>
        <dbReference type="SAM" id="MobiDB-lite"/>
    </source>
</evidence>
<dbReference type="EMBL" id="CAJNOK010000123">
    <property type="protein sequence ID" value="CAF0730892.1"/>
    <property type="molecule type" value="Genomic_DNA"/>
</dbReference>
<accession>A0A8S2GEL9</accession>
<feature type="compositionally biased region" description="Acidic residues" evidence="7">
    <location>
        <begin position="953"/>
        <end position="984"/>
    </location>
</feature>
<evidence type="ECO:0000256" key="3">
    <source>
        <dbReference type="ARBA" id="ARBA00022776"/>
    </source>
</evidence>
<feature type="compositionally biased region" description="Polar residues" evidence="7">
    <location>
        <begin position="104"/>
        <end position="115"/>
    </location>
</feature>
<feature type="domain" description="Condensin complex subunit 1 C-terminal" evidence="8">
    <location>
        <begin position="1078"/>
        <end position="1261"/>
    </location>
</feature>
<feature type="region of interest" description="Disordered" evidence="7">
    <location>
        <begin position="104"/>
        <end position="124"/>
    </location>
</feature>
<sequence length="1326" mass="155294">MITSKDQIQQVFEDCRNNVRRRPSYCITKLHEIANELIGHIEFSREIRKDFGILLSCVIENEVQSFDDIRQDIYADIHRQTILYSIDLLCKYIMTLEKLIVNDSGSNSSGEQSQMKKSVKRKRSGSVRHNIDEIQVTEYVDERENALYSLTKLINVDFSQFWKDGEKVEEEVGNVVIDVCLNIIEHNTISGIRSRTVRDYIIFILASSIKKFNIVESTSLKMIQMLQIHEHAATIFSSVVIYNVQNFRTNLLLEKVINDICQLSKQTDASSKIFAQFLNELSKHIPDHLILYIDTLTELFDSDCIQMRNCLLNICVDIIKYCNNDSSKDLRKDLLVLIVDQYFIDINVHVRSHALQLCGSLVEINLLPVVFYCHLAKATIERMNDISCIVRKYAIQLATKLIKHNPYTNEFLPCNIMIDEYRNEMNKLICLETKLCEILDIKNVKVDESTSMTVINDIDDNDDNKNILFKKMIDQQHIVCSMYNDDDQFIPFERYNAEMDKSIKYQSQLISLLMSGENNDDTLDNIENREYSLGEVGELLNDMIKQQRIVCYLYNANEFCNLFRHFLNVELIYLLKSKISSDVLEIIEFLIIWSSFDSYSSDYKQNEQNLFSLIWSTDKNITAAVIDAFKRIYLNIDNTKIKDERISHKNIIEKLLLHIDVDFDITFEHILKQLFDRKEINVAFIDVLYDYYLMMTIDNNYNNKYMTDDFYLYLTGDKHRQCLFLKLVSLVIDYSPDILWKHVDKIIDNLLLLDVRHHETNLVYIRYQLEILYHLFLTHLNDRKQLTYLFYDTIITKLINDTTSINDWIPCMKQFLNLLFISEKSKILSIEIGMRFIHFIVEKLRSTSINHSDDRITWFENLKCTEQNKTLLIKLLATVNVFLINQVRQVNTKINNKNKHSVTNGNVLEITDNNLLIDDDVFVEQKKKLKKQSSDIKNKIFPQKPFMTINGDDHDDNDDDDDDDNNDDGDDDDDDDDDDNEMNDLTDGCEQQDSDQIYLQQQFDLTQLENEDSLVLLVERWLDNFFIDVQTNVYDSEEDLVMTAIMTLTRYMFVSPQLCSKYVNRTFQFLNTCPYAGVRSALIVSLGDLLLRHPNIIEPYTPEFYKQIHDKDISVSETTLCTIAVLILREMIKVRGYISEIAICLLHSNVSIASLAYHFFSELSVRNRGLALFNVMPDIISRLSTMNSDVNGNINDNINIKMNSTNEGKLITLDMFHQIIAHLFQYVKNDRQCEILVKKLCRQFKLSCDDRKRQNIAYCLSKLNIKSQNSYKILKEHFPMDKNDHETNIDDLDNDECLAWKKYLMPVLNEIERRLKQQDTIIISSQ</sequence>
<name>A0A8S2GEL9_9BILA</name>
<evidence type="ECO:0000259" key="8">
    <source>
        <dbReference type="Pfam" id="PF12717"/>
    </source>
</evidence>
<dbReference type="GO" id="GO:0051301">
    <property type="term" value="P:cell division"/>
    <property type="evidence" value="ECO:0007669"/>
    <property type="project" value="UniProtKB-KW"/>
</dbReference>
<keyword evidence="2" id="KW-0132">Cell division</keyword>
<evidence type="ECO:0000313" key="11">
    <source>
        <dbReference type="Proteomes" id="UP000682733"/>
    </source>
</evidence>
<dbReference type="PANTHER" id="PTHR14222">
    <property type="entry name" value="CONDENSIN"/>
    <property type="match status" value="1"/>
</dbReference>
<keyword evidence="4" id="KW-0226">DNA condensation</keyword>
<dbReference type="GO" id="GO:0042393">
    <property type="term" value="F:histone binding"/>
    <property type="evidence" value="ECO:0007669"/>
    <property type="project" value="TreeGrafter"/>
</dbReference>
<dbReference type="Proteomes" id="UP000677228">
    <property type="component" value="Unassembled WGS sequence"/>
</dbReference>
<dbReference type="SUPFAM" id="SSF48371">
    <property type="entry name" value="ARM repeat"/>
    <property type="match status" value="2"/>
</dbReference>
<reference evidence="10" key="1">
    <citation type="submission" date="2021-02" db="EMBL/GenBank/DDBJ databases">
        <authorList>
            <person name="Nowell W R."/>
        </authorList>
    </citation>
    <scope>NUCLEOTIDE SEQUENCE</scope>
</reference>
<keyword evidence="6" id="KW-0131">Cell cycle</keyword>
<evidence type="ECO:0000256" key="1">
    <source>
        <dbReference type="ARBA" id="ARBA00004123"/>
    </source>
</evidence>
<dbReference type="InterPro" id="IPR011989">
    <property type="entry name" value="ARM-like"/>
</dbReference>
<organism evidence="10 11">
    <name type="scientific">Didymodactylos carnosus</name>
    <dbReference type="NCBI Taxonomy" id="1234261"/>
    <lineage>
        <taxon>Eukaryota</taxon>
        <taxon>Metazoa</taxon>
        <taxon>Spiralia</taxon>
        <taxon>Gnathifera</taxon>
        <taxon>Rotifera</taxon>
        <taxon>Eurotatoria</taxon>
        <taxon>Bdelloidea</taxon>
        <taxon>Philodinida</taxon>
        <taxon>Philodinidae</taxon>
        <taxon>Didymodactylos</taxon>
    </lineage>
</organism>
<dbReference type="Pfam" id="PF12717">
    <property type="entry name" value="Cnd1"/>
    <property type="match status" value="1"/>
</dbReference>
<evidence type="ECO:0000256" key="4">
    <source>
        <dbReference type="ARBA" id="ARBA00023067"/>
    </source>
</evidence>
<dbReference type="InterPro" id="IPR026971">
    <property type="entry name" value="CND1/NCAPD3"/>
</dbReference>
<evidence type="ECO:0000256" key="6">
    <source>
        <dbReference type="ARBA" id="ARBA00023306"/>
    </source>
</evidence>
<evidence type="ECO:0000256" key="2">
    <source>
        <dbReference type="ARBA" id="ARBA00022618"/>
    </source>
</evidence>
<dbReference type="GO" id="GO:0000779">
    <property type="term" value="C:condensed chromosome, centromeric region"/>
    <property type="evidence" value="ECO:0007669"/>
    <property type="project" value="TreeGrafter"/>
</dbReference>
<gene>
    <name evidence="9" type="ORF">OVA965_LOCUS791</name>
    <name evidence="10" type="ORF">TMI583_LOCUS791</name>
</gene>
<dbReference type="GO" id="GO:0010032">
    <property type="term" value="P:meiotic chromosome condensation"/>
    <property type="evidence" value="ECO:0007669"/>
    <property type="project" value="TreeGrafter"/>
</dbReference>
<dbReference type="Gene3D" id="1.25.10.10">
    <property type="entry name" value="Leucine-rich Repeat Variant"/>
    <property type="match status" value="1"/>
</dbReference>
<comment type="caution">
    <text evidence="10">The sequence shown here is derived from an EMBL/GenBank/DDBJ whole genome shotgun (WGS) entry which is preliminary data.</text>
</comment>
<keyword evidence="5" id="KW-0539">Nucleus</keyword>
<dbReference type="PANTHER" id="PTHR14222:SF2">
    <property type="entry name" value="CONDENSIN COMPLEX SUBUNIT 1"/>
    <property type="match status" value="1"/>
</dbReference>
<dbReference type="GO" id="GO:0007076">
    <property type="term" value="P:mitotic chromosome condensation"/>
    <property type="evidence" value="ECO:0007669"/>
    <property type="project" value="InterPro"/>
</dbReference>
<dbReference type="GO" id="GO:0000796">
    <property type="term" value="C:condensin complex"/>
    <property type="evidence" value="ECO:0007669"/>
    <property type="project" value="TreeGrafter"/>
</dbReference>
<dbReference type="GO" id="GO:0005634">
    <property type="term" value="C:nucleus"/>
    <property type="evidence" value="ECO:0007669"/>
    <property type="project" value="UniProtKB-SubCell"/>
</dbReference>
<feature type="region of interest" description="Disordered" evidence="7">
    <location>
        <begin position="944"/>
        <end position="991"/>
    </location>
</feature>
<dbReference type="InterPro" id="IPR032682">
    <property type="entry name" value="Cnd1_C"/>
</dbReference>
<protein>
    <recommendedName>
        <fullName evidence="8">Condensin complex subunit 1 C-terminal domain-containing protein</fullName>
    </recommendedName>
</protein>
<dbReference type="InterPro" id="IPR016024">
    <property type="entry name" value="ARM-type_fold"/>
</dbReference>
<proteinExistence type="predicted"/>
<dbReference type="Proteomes" id="UP000682733">
    <property type="component" value="Unassembled WGS sequence"/>
</dbReference>
<comment type="subcellular location">
    <subcellularLocation>
        <location evidence="1">Nucleus</location>
    </subcellularLocation>
</comment>
<dbReference type="EMBL" id="CAJOBA010000123">
    <property type="protein sequence ID" value="CAF3506182.1"/>
    <property type="molecule type" value="Genomic_DNA"/>
</dbReference>
<keyword evidence="3" id="KW-0498">Mitosis</keyword>
<evidence type="ECO:0000313" key="9">
    <source>
        <dbReference type="EMBL" id="CAF0730892.1"/>
    </source>
</evidence>
<evidence type="ECO:0000313" key="10">
    <source>
        <dbReference type="EMBL" id="CAF3506182.1"/>
    </source>
</evidence>
<evidence type="ECO:0000256" key="5">
    <source>
        <dbReference type="ARBA" id="ARBA00023242"/>
    </source>
</evidence>